<sequence length="72" mass="8228">MTPFLNCAQMRLLTVGLGGSSRVPTAGDTTFIKELLDSACTQFVSKRQNNIVRLHRKHWGQLQQMQLYYVTK</sequence>
<dbReference type="AlphaFoldDB" id="A0A974CM71"/>
<dbReference type="EMBL" id="CM004476">
    <property type="protein sequence ID" value="OCT75757.1"/>
    <property type="molecule type" value="Genomic_DNA"/>
</dbReference>
<protein>
    <submittedName>
        <fullName evidence="1">Uncharacterized protein</fullName>
    </submittedName>
</protein>
<dbReference type="Proteomes" id="UP000694892">
    <property type="component" value="Chromosome 6L"/>
</dbReference>
<name>A0A974CM71_XENLA</name>
<accession>A0A974CM71</accession>
<organism evidence="1 2">
    <name type="scientific">Xenopus laevis</name>
    <name type="common">African clawed frog</name>
    <dbReference type="NCBI Taxonomy" id="8355"/>
    <lineage>
        <taxon>Eukaryota</taxon>
        <taxon>Metazoa</taxon>
        <taxon>Chordata</taxon>
        <taxon>Craniata</taxon>
        <taxon>Vertebrata</taxon>
        <taxon>Euteleostomi</taxon>
        <taxon>Amphibia</taxon>
        <taxon>Batrachia</taxon>
        <taxon>Anura</taxon>
        <taxon>Pipoidea</taxon>
        <taxon>Pipidae</taxon>
        <taxon>Xenopodinae</taxon>
        <taxon>Xenopus</taxon>
        <taxon>Xenopus</taxon>
    </lineage>
</organism>
<evidence type="ECO:0000313" key="1">
    <source>
        <dbReference type="EMBL" id="OCT75757.1"/>
    </source>
</evidence>
<evidence type="ECO:0000313" key="2">
    <source>
        <dbReference type="Proteomes" id="UP000694892"/>
    </source>
</evidence>
<reference evidence="2" key="1">
    <citation type="journal article" date="2016" name="Nature">
        <title>Genome evolution in the allotetraploid frog Xenopus laevis.</title>
        <authorList>
            <person name="Session A.M."/>
            <person name="Uno Y."/>
            <person name="Kwon T."/>
            <person name="Chapman J.A."/>
            <person name="Toyoda A."/>
            <person name="Takahashi S."/>
            <person name="Fukui A."/>
            <person name="Hikosaka A."/>
            <person name="Suzuki A."/>
            <person name="Kondo M."/>
            <person name="van Heeringen S.J."/>
            <person name="Quigley I."/>
            <person name="Heinz S."/>
            <person name="Ogino H."/>
            <person name="Ochi H."/>
            <person name="Hellsten U."/>
            <person name="Lyons J.B."/>
            <person name="Simakov O."/>
            <person name="Putnam N."/>
            <person name="Stites J."/>
            <person name="Kuroki Y."/>
            <person name="Tanaka T."/>
            <person name="Michiue T."/>
            <person name="Watanabe M."/>
            <person name="Bogdanovic O."/>
            <person name="Lister R."/>
            <person name="Georgiou G."/>
            <person name="Paranjpe S.S."/>
            <person name="van Kruijsbergen I."/>
            <person name="Shu S."/>
            <person name="Carlson J."/>
            <person name="Kinoshita T."/>
            <person name="Ohta Y."/>
            <person name="Mawaribuchi S."/>
            <person name="Jenkins J."/>
            <person name="Grimwood J."/>
            <person name="Schmutz J."/>
            <person name="Mitros T."/>
            <person name="Mozaffari S.V."/>
            <person name="Suzuki Y."/>
            <person name="Haramoto Y."/>
            <person name="Yamamoto T.S."/>
            <person name="Takagi C."/>
            <person name="Heald R."/>
            <person name="Miller K."/>
            <person name="Haudenschild C."/>
            <person name="Kitzman J."/>
            <person name="Nakayama T."/>
            <person name="Izutsu Y."/>
            <person name="Robert J."/>
            <person name="Fortriede J."/>
            <person name="Burns K."/>
            <person name="Lotay V."/>
            <person name="Karimi K."/>
            <person name="Yasuoka Y."/>
            <person name="Dichmann D.S."/>
            <person name="Flajnik M.F."/>
            <person name="Houston D.W."/>
            <person name="Shendure J."/>
            <person name="DuPasquier L."/>
            <person name="Vize P.D."/>
            <person name="Zorn A.M."/>
            <person name="Ito M."/>
            <person name="Marcotte E.M."/>
            <person name="Wallingford J.B."/>
            <person name="Ito Y."/>
            <person name="Asashima M."/>
            <person name="Ueno N."/>
            <person name="Matsuda Y."/>
            <person name="Veenstra G.J."/>
            <person name="Fujiyama A."/>
            <person name="Harland R.M."/>
            <person name="Taira M."/>
            <person name="Rokhsar D.S."/>
        </authorList>
    </citation>
    <scope>NUCLEOTIDE SEQUENCE [LARGE SCALE GENOMIC DNA]</scope>
    <source>
        <strain evidence="2">J</strain>
    </source>
</reference>
<gene>
    <name evidence="1" type="ORF">XELAEV_18030944mg</name>
</gene>
<proteinExistence type="predicted"/>